<protein>
    <submittedName>
        <fullName evidence="2">Glycosyltransferase family 2 protein</fullName>
    </submittedName>
</protein>
<evidence type="ECO:0000259" key="1">
    <source>
        <dbReference type="Pfam" id="PF00535"/>
    </source>
</evidence>
<dbReference type="InterPro" id="IPR029044">
    <property type="entry name" value="Nucleotide-diphossugar_trans"/>
</dbReference>
<organism evidence="2 3">
    <name type="scientific">Methanobacterium alkalithermotolerans</name>
    <dbReference type="NCBI Taxonomy" id="2731220"/>
    <lineage>
        <taxon>Archaea</taxon>
        <taxon>Methanobacteriati</taxon>
        <taxon>Methanobacteriota</taxon>
        <taxon>Methanomada group</taxon>
        <taxon>Methanobacteria</taxon>
        <taxon>Methanobacteriales</taxon>
        <taxon>Methanobacteriaceae</taxon>
        <taxon>Methanobacterium</taxon>
    </lineage>
</organism>
<dbReference type="SUPFAM" id="SSF53448">
    <property type="entry name" value="Nucleotide-diphospho-sugar transferases"/>
    <property type="match status" value="1"/>
</dbReference>
<dbReference type="RefSeq" id="WP_211533093.1">
    <property type="nucleotide sequence ID" value="NZ_CP058560.1"/>
</dbReference>
<feature type="domain" description="Glycosyltransferase 2-like" evidence="1">
    <location>
        <begin position="33"/>
        <end position="174"/>
    </location>
</feature>
<dbReference type="Gene3D" id="3.90.550.10">
    <property type="entry name" value="Spore Coat Polysaccharide Biosynthesis Protein SpsA, Chain A"/>
    <property type="match status" value="1"/>
</dbReference>
<dbReference type="PANTHER" id="PTHR48090:SF7">
    <property type="entry name" value="RFBJ PROTEIN"/>
    <property type="match status" value="1"/>
</dbReference>
<reference evidence="2" key="1">
    <citation type="submission" date="2020-07" db="EMBL/GenBank/DDBJ databases">
        <title>Methanobacterium. sp. MethCan genome.</title>
        <authorList>
            <person name="Postec A."/>
            <person name="Quemeneur M."/>
        </authorList>
    </citation>
    <scope>NUCLEOTIDE SEQUENCE</scope>
    <source>
        <strain evidence="2">MethCAN</strain>
    </source>
</reference>
<keyword evidence="3" id="KW-1185">Reference proteome</keyword>
<dbReference type="PANTHER" id="PTHR48090">
    <property type="entry name" value="UNDECAPRENYL-PHOSPHATE 4-DEOXY-4-FORMAMIDO-L-ARABINOSE TRANSFERASE-RELATED"/>
    <property type="match status" value="1"/>
</dbReference>
<dbReference type="AlphaFoldDB" id="A0A8T8K6A5"/>
<dbReference type="OrthoDB" id="11098at2157"/>
<evidence type="ECO:0000313" key="2">
    <source>
        <dbReference type="EMBL" id="QUH24136.1"/>
    </source>
</evidence>
<accession>A0A8T8K6A5</accession>
<proteinExistence type="predicted"/>
<dbReference type="GeneID" id="64821179"/>
<dbReference type="Pfam" id="PF00535">
    <property type="entry name" value="Glycos_transf_2"/>
    <property type="match status" value="1"/>
</dbReference>
<name>A0A8T8K6A5_9EURY</name>
<dbReference type="InterPro" id="IPR050256">
    <property type="entry name" value="Glycosyltransferase_2"/>
</dbReference>
<evidence type="ECO:0000313" key="3">
    <source>
        <dbReference type="Proteomes" id="UP000681041"/>
    </source>
</evidence>
<gene>
    <name evidence="2" type="ORF">HYG87_10400</name>
</gene>
<dbReference type="CDD" id="cd04179">
    <property type="entry name" value="DPM_DPG-synthase_like"/>
    <property type="match status" value="1"/>
</dbReference>
<dbReference type="EMBL" id="CP058560">
    <property type="protein sequence ID" value="QUH24136.1"/>
    <property type="molecule type" value="Genomic_DNA"/>
</dbReference>
<sequence length="255" mass="28966">MGNSNIIAGDRKVVQSKGKHIGPSWKFSYKTFIVVPAYNEEKTVGRVLNHLIKRGYRVVVVDDGSSDNTHSIISKARKDFPEQIFVCQHLINQGLGAALKTGMDCALNHGAEYMVTFDADCQHDPEDIKNILIPLKKNQADVVLGVRDFDHMPLFKKMGNQIMNTLTFIFYREKVSDSQSGLRALNKKSARLLRLHYRGYGVSSEIIREIKNHRLKMVEIPIKTIYTDYSLSKGTNTSIGLEILFKMILDVFKKF</sequence>
<dbReference type="KEGG" id="meme:HYG87_10400"/>
<dbReference type="InterPro" id="IPR001173">
    <property type="entry name" value="Glyco_trans_2-like"/>
</dbReference>
<dbReference type="Proteomes" id="UP000681041">
    <property type="component" value="Chromosome"/>
</dbReference>